<sequence>MTETGVLAVRGPRPVLGHIARWAGLRPLPAARFGQIGLLVGVLAAVWLTEDTLRGAVIGSLLLGAVLCTDAIGAESLRAHRDALDAWLAVVLRHLREYAVYGGLALGGALAGVPHAWAWAAGALVAHALRASVGSARAARPETTGPDLPPLFGGIGPGRGERTSADRSFTTELLGGAPGDARTLELPDDVAEGVTVFGGSAATAEPYGDEVEGVRVLGRWADGAGPDAAPSGGAGPDGESAEQDPGSATIRIRTAPDSRGGGLDPISVADLAPGAETARSRAAAAADRCEQQGTAPPPAADPQGTGATRVAGSSRRPDLIRRITAFAQPERCLVVAATVTIWDVRVTFIALTVGCVLATVGDLSIQDATR</sequence>
<feature type="region of interest" description="Disordered" evidence="1">
    <location>
        <begin position="138"/>
        <end position="164"/>
    </location>
</feature>
<gene>
    <name evidence="3" type="ORF">HDA32_004812</name>
</gene>
<feature type="compositionally biased region" description="Low complexity" evidence="1">
    <location>
        <begin position="274"/>
        <end position="286"/>
    </location>
</feature>
<proteinExistence type="predicted"/>
<dbReference type="EMBL" id="JACCCC010000001">
    <property type="protein sequence ID" value="NYE49692.1"/>
    <property type="molecule type" value="Genomic_DNA"/>
</dbReference>
<evidence type="ECO:0000313" key="4">
    <source>
        <dbReference type="Proteomes" id="UP000589036"/>
    </source>
</evidence>
<dbReference type="AlphaFoldDB" id="A0A852U2N5"/>
<feature type="region of interest" description="Disordered" evidence="1">
    <location>
        <begin position="274"/>
        <end position="314"/>
    </location>
</feature>
<accession>A0A852U2N5</accession>
<dbReference type="RefSeq" id="WP_179645311.1">
    <property type="nucleotide sequence ID" value="NZ_BAAAYY010000037.1"/>
</dbReference>
<evidence type="ECO:0008006" key="5">
    <source>
        <dbReference type="Google" id="ProtNLM"/>
    </source>
</evidence>
<name>A0A852U2N5_9ACTN</name>
<feature type="region of interest" description="Disordered" evidence="1">
    <location>
        <begin position="221"/>
        <end position="246"/>
    </location>
</feature>
<protein>
    <recommendedName>
        <fullName evidence="5">Transferase</fullName>
    </recommendedName>
</protein>
<reference evidence="3 4" key="1">
    <citation type="submission" date="2020-07" db="EMBL/GenBank/DDBJ databases">
        <title>Sequencing the genomes of 1000 actinobacteria strains.</title>
        <authorList>
            <person name="Klenk H.-P."/>
        </authorList>
    </citation>
    <scope>NUCLEOTIDE SEQUENCE [LARGE SCALE GENOMIC DNA]</scope>
    <source>
        <strain evidence="3 4">CXB654</strain>
    </source>
</reference>
<feature type="transmembrane region" description="Helical" evidence="2">
    <location>
        <begin position="98"/>
        <end position="120"/>
    </location>
</feature>
<organism evidence="3 4">
    <name type="scientific">Spinactinospora alkalitolerans</name>
    <dbReference type="NCBI Taxonomy" id="687207"/>
    <lineage>
        <taxon>Bacteria</taxon>
        <taxon>Bacillati</taxon>
        <taxon>Actinomycetota</taxon>
        <taxon>Actinomycetes</taxon>
        <taxon>Streptosporangiales</taxon>
        <taxon>Nocardiopsidaceae</taxon>
        <taxon>Spinactinospora</taxon>
    </lineage>
</organism>
<evidence type="ECO:0000256" key="1">
    <source>
        <dbReference type="SAM" id="MobiDB-lite"/>
    </source>
</evidence>
<feature type="transmembrane region" description="Helical" evidence="2">
    <location>
        <begin position="55"/>
        <end position="77"/>
    </location>
</feature>
<evidence type="ECO:0000256" key="2">
    <source>
        <dbReference type="SAM" id="Phobius"/>
    </source>
</evidence>
<keyword evidence="2" id="KW-0472">Membrane</keyword>
<keyword evidence="2" id="KW-0812">Transmembrane</keyword>
<feature type="compositionally biased region" description="Low complexity" evidence="1">
    <location>
        <begin position="221"/>
        <end position="231"/>
    </location>
</feature>
<comment type="caution">
    <text evidence="3">The sequence shown here is derived from an EMBL/GenBank/DDBJ whole genome shotgun (WGS) entry which is preliminary data.</text>
</comment>
<evidence type="ECO:0000313" key="3">
    <source>
        <dbReference type="EMBL" id="NYE49692.1"/>
    </source>
</evidence>
<feature type="transmembrane region" description="Helical" evidence="2">
    <location>
        <begin position="30"/>
        <end position="49"/>
    </location>
</feature>
<dbReference type="Proteomes" id="UP000589036">
    <property type="component" value="Unassembled WGS sequence"/>
</dbReference>
<keyword evidence="4" id="KW-1185">Reference proteome</keyword>
<keyword evidence="2" id="KW-1133">Transmembrane helix</keyword>